<reference evidence="2 3" key="1">
    <citation type="submission" date="2020-08" db="EMBL/GenBank/DDBJ databases">
        <title>Plant Genome Project.</title>
        <authorList>
            <person name="Zhang R.-G."/>
        </authorList>
    </citation>
    <scope>NUCLEOTIDE SEQUENCE [LARGE SCALE GENOMIC DNA]</scope>
    <source>
        <tissue evidence="2">Rhizome</tissue>
    </source>
</reference>
<dbReference type="InterPro" id="IPR015797">
    <property type="entry name" value="NUDIX_hydrolase-like_dom_sf"/>
</dbReference>
<dbReference type="PANTHER" id="PTHR36395">
    <property type="entry name" value="RING-H2 ZINC FINGER PROTEIN"/>
    <property type="match status" value="1"/>
</dbReference>
<evidence type="ECO:0000313" key="2">
    <source>
        <dbReference type="EMBL" id="KAG6525850.1"/>
    </source>
</evidence>
<sequence length="353" mass="39020">MHVDGEEEDKGGWPKREVSEIAWNTGEKAKAACGNLDRLPQTVASRGIQPNLPPPRPVYRRRRLMRPLLSRITAGLAAAALSAFPYPSPPNILFFVAEVAAHSALHLSKPPSLPPHLLSAPRRRLYHVVPMKPPSSSPPPPLTFSSPESLSDWIRPHLPVDPVASWGAVPGTKSLSNLWLEINHGETSLELKPNSQDDARGEKDGTFTVLRVVNVTIVRIRNSRGEVLVESHQLLSDGTVRHRSRPLSEKMMPGEAVEEAAHRAVREELGKDVVRILPGSYQMRVEERASASYPGLPARYILHSVDAEVEGLPEVGEFSSEENGEGVEAVEKAVFVRRHFWKWVDVDGIIQQS</sequence>
<name>A0A8J5HFH5_ZINOF</name>
<comment type="caution">
    <text evidence="2">The sequence shown here is derived from an EMBL/GenBank/DDBJ whole genome shotgun (WGS) entry which is preliminary data.</text>
</comment>
<dbReference type="SUPFAM" id="SSF55811">
    <property type="entry name" value="Nudix"/>
    <property type="match status" value="1"/>
</dbReference>
<evidence type="ECO:0000313" key="3">
    <source>
        <dbReference type="Proteomes" id="UP000734854"/>
    </source>
</evidence>
<dbReference type="InterPro" id="IPR000086">
    <property type="entry name" value="NUDIX_hydrolase_dom"/>
</dbReference>
<dbReference type="Proteomes" id="UP000734854">
    <property type="component" value="Unassembled WGS sequence"/>
</dbReference>
<evidence type="ECO:0000259" key="1">
    <source>
        <dbReference type="Pfam" id="PF00293"/>
    </source>
</evidence>
<dbReference type="Pfam" id="PF00293">
    <property type="entry name" value="NUDIX"/>
    <property type="match status" value="1"/>
</dbReference>
<gene>
    <name evidence="2" type="ORF">ZIOFF_015821</name>
</gene>
<dbReference type="PANTHER" id="PTHR36395:SF1">
    <property type="entry name" value="RING-H2 ZINC FINGER PROTEIN"/>
    <property type="match status" value="1"/>
</dbReference>
<protein>
    <recommendedName>
        <fullName evidence="1">Nudix hydrolase domain-containing protein</fullName>
    </recommendedName>
</protein>
<keyword evidence="3" id="KW-1185">Reference proteome</keyword>
<accession>A0A8J5HFH5</accession>
<proteinExistence type="predicted"/>
<organism evidence="2 3">
    <name type="scientific">Zingiber officinale</name>
    <name type="common">Ginger</name>
    <name type="synonym">Amomum zingiber</name>
    <dbReference type="NCBI Taxonomy" id="94328"/>
    <lineage>
        <taxon>Eukaryota</taxon>
        <taxon>Viridiplantae</taxon>
        <taxon>Streptophyta</taxon>
        <taxon>Embryophyta</taxon>
        <taxon>Tracheophyta</taxon>
        <taxon>Spermatophyta</taxon>
        <taxon>Magnoliopsida</taxon>
        <taxon>Liliopsida</taxon>
        <taxon>Zingiberales</taxon>
        <taxon>Zingiberaceae</taxon>
        <taxon>Zingiber</taxon>
    </lineage>
</organism>
<dbReference type="EMBL" id="JACMSC010000004">
    <property type="protein sequence ID" value="KAG6525850.1"/>
    <property type="molecule type" value="Genomic_DNA"/>
</dbReference>
<dbReference type="AlphaFoldDB" id="A0A8J5HFH5"/>
<feature type="domain" description="Nudix hydrolase" evidence="1">
    <location>
        <begin position="211"/>
        <end position="322"/>
    </location>
</feature>